<evidence type="ECO:0000313" key="2">
    <source>
        <dbReference type="Proteomes" id="UP000290289"/>
    </source>
</evidence>
<comment type="caution">
    <text evidence="1">The sequence shown here is derived from an EMBL/GenBank/DDBJ whole genome shotgun (WGS) entry which is preliminary data.</text>
</comment>
<organism evidence="1 2">
    <name type="scientific">Malus domestica</name>
    <name type="common">Apple</name>
    <name type="synonym">Pyrus malus</name>
    <dbReference type="NCBI Taxonomy" id="3750"/>
    <lineage>
        <taxon>Eukaryota</taxon>
        <taxon>Viridiplantae</taxon>
        <taxon>Streptophyta</taxon>
        <taxon>Embryophyta</taxon>
        <taxon>Tracheophyta</taxon>
        <taxon>Spermatophyta</taxon>
        <taxon>Magnoliopsida</taxon>
        <taxon>eudicotyledons</taxon>
        <taxon>Gunneridae</taxon>
        <taxon>Pentapetalae</taxon>
        <taxon>rosids</taxon>
        <taxon>fabids</taxon>
        <taxon>Rosales</taxon>
        <taxon>Rosaceae</taxon>
        <taxon>Amygdaloideae</taxon>
        <taxon>Maleae</taxon>
        <taxon>Malus</taxon>
    </lineage>
</organism>
<accession>A0A498HB92</accession>
<evidence type="ECO:0000313" key="1">
    <source>
        <dbReference type="EMBL" id="RXH67514.1"/>
    </source>
</evidence>
<keyword evidence="2" id="KW-1185">Reference proteome</keyword>
<reference evidence="1 2" key="1">
    <citation type="submission" date="2018-10" db="EMBL/GenBank/DDBJ databases">
        <title>A high-quality apple genome assembly.</title>
        <authorList>
            <person name="Hu J."/>
        </authorList>
    </citation>
    <scope>NUCLEOTIDE SEQUENCE [LARGE SCALE GENOMIC DNA]</scope>
    <source>
        <strain evidence="2">cv. HFTH1</strain>
        <tissue evidence="1">Young leaf</tissue>
    </source>
</reference>
<dbReference type="AlphaFoldDB" id="A0A498HB92"/>
<protein>
    <submittedName>
        <fullName evidence="1">Uncharacterized protein</fullName>
    </submittedName>
</protein>
<name>A0A498HB92_MALDO</name>
<proteinExistence type="predicted"/>
<dbReference type="EMBL" id="RDQH01000343">
    <property type="protein sequence ID" value="RXH67514.1"/>
    <property type="molecule type" value="Genomic_DNA"/>
</dbReference>
<gene>
    <name evidence="1" type="ORF">DVH24_027661</name>
</gene>
<sequence length="98" mass="11541">MVRARVLGPWCSKRPERPGVGGEERRSCYSFGRRQTGVLDPNLTTKMKSKMRGRDCYRRIVVTRPKVTRNFLETHEFARKMDEFPPRRSRLQNLGTIM</sequence>
<dbReference type="Proteomes" id="UP000290289">
    <property type="component" value="Chromosome 17"/>
</dbReference>